<name>A0A6G1WQG0_9HYPH</name>
<reference evidence="2" key="1">
    <citation type="journal article" date="2013" name="Genome Biol.">
        <title>Comparative genomics of the core and accessory genomes of 48 Sinorhizobium strains comprising five genospecies.</title>
        <authorList>
            <person name="Sugawara M."/>
            <person name="Epstein B."/>
            <person name="Badgley B.D."/>
            <person name="Unno T."/>
            <person name="Xu L."/>
            <person name="Reese J."/>
            <person name="Gyaneshwar P."/>
            <person name="Denny R."/>
            <person name="Mudge J."/>
            <person name="Bharti A.K."/>
            <person name="Farmer A.D."/>
            <person name="May G.D."/>
            <person name="Woodward J.E."/>
            <person name="Medigue C."/>
            <person name="Vallenet D."/>
            <person name="Lajus A."/>
            <person name="Rouy Z."/>
            <person name="Martinez-Vaz B."/>
            <person name="Tiffin P."/>
            <person name="Young N.D."/>
            <person name="Sadowsky M.J."/>
        </authorList>
    </citation>
    <scope>NUCLEOTIDE SEQUENCE</scope>
    <source>
        <strain evidence="2">M1</strain>
    </source>
</reference>
<sequence>MQVDARTINLNTVISLAGFLATFVMIGIAWGNAQSSIREMDEWRVAHESGHRDLQVSIRTREAVVDQQIAGVRSALSKLDQLEYRITTNEKGIEVMDTRINRIAESYGNQFADMRTQLSSISTQIALTNQTLQRMEAATPTPPR</sequence>
<keyword evidence="1" id="KW-0472">Membrane</keyword>
<evidence type="ECO:0000256" key="1">
    <source>
        <dbReference type="SAM" id="Phobius"/>
    </source>
</evidence>
<keyword evidence="1" id="KW-0812">Transmembrane</keyword>
<protein>
    <submittedName>
        <fullName evidence="2">Uncharacterized protein</fullName>
    </submittedName>
</protein>
<dbReference type="AlphaFoldDB" id="A0A6G1WQG0"/>
<proteinExistence type="predicted"/>
<dbReference type="RefSeq" id="WP_127580687.1">
    <property type="nucleotide sequence ID" value="NZ_RPJL01000014.1"/>
</dbReference>
<comment type="caution">
    <text evidence="2">The sequence shown here is derived from an EMBL/GenBank/DDBJ whole genome shotgun (WGS) entry which is preliminary data.</text>
</comment>
<accession>A0A6G1WQG0</accession>
<dbReference type="EMBL" id="WISB01000125">
    <property type="protein sequence ID" value="MQW72000.1"/>
    <property type="molecule type" value="Genomic_DNA"/>
</dbReference>
<feature type="transmembrane region" description="Helical" evidence="1">
    <location>
        <begin position="12"/>
        <end position="30"/>
    </location>
</feature>
<organism evidence="2">
    <name type="scientific">Sinorhizobium medicae</name>
    <dbReference type="NCBI Taxonomy" id="110321"/>
    <lineage>
        <taxon>Bacteria</taxon>
        <taxon>Pseudomonadati</taxon>
        <taxon>Pseudomonadota</taxon>
        <taxon>Alphaproteobacteria</taxon>
        <taxon>Hyphomicrobiales</taxon>
        <taxon>Rhizobiaceae</taxon>
        <taxon>Sinorhizobium/Ensifer group</taxon>
        <taxon>Sinorhizobium</taxon>
    </lineage>
</organism>
<evidence type="ECO:0000313" key="2">
    <source>
        <dbReference type="EMBL" id="MQW72000.1"/>
    </source>
</evidence>
<keyword evidence="1" id="KW-1133">Transmembrane helix</keyword>
<gene>
    <name evidence="2" type="ORF">GHJ91_23295</name>
</gene>